<protein>
    <recommendedName>
        <fullName evidence="2">CRISPR type III-associated protein domain-containing protein</fullName>
    </recommendedName>
</protein>
<evidence type="ECO:0000313" key="4">
    <source>
        <dbReference type="Proteomes" id="UP000741360"/>
    </source>
</evidence>
<gene>
    <name evidence="3" type="ORF">HYY65_01090</name>
</gene>
<dbReference type="Proteomes" id="UP000741360">
    <property type="component" value="Unassembled WGS sequence"/>
</dbReference>
<evidence type="ECO:0000259" key="2">
    <source>
        <dbReference type="Pfam" id="PF03787"/>
    </source>
</evidence>
<dbReference type="GO" id="GO:0051607">
    <property type="term" value="P:defense response to virus"/>
    <property type="evidence" value="ECO:0007669"/>
    <property type="project" value="UniProtKB-KW"/>
</dbReference>
<evidence type="ECO:0000256" key="1">
    <source>
        <dbReference type="ARBA" id="ARBA00023118"/>
    </source>
</evidence>
<feature type="domain" description="CRISPR type III-associated protein" evidence="2">
    <location>
        <begin position="36"/>
        <end position="264"/>
    </location>
</feature>
<evidence type="ECO:0000313" key="3">
    <source>
        <dbReference type="EMBL" id="MBI3013670.1"/>
    </source>
</evidence>
<keyword evidence="1" id="KW-0051">Antiviral defense</keyword>
<dbReference type="CDD" id="cd09726">
    <property type="entry name" value="RAMP_I_III"/>
    <property type="match status" value="1"/>
</dbReference>
<dbReference type="EMBL" id="JACPSX010000019">
    <property type="protein sequence ID" value="MBI3013670.1"/>
    <property type="molecule type" value="Genomic_DNA"/>
</dbReference>
<dbReference type="PANTHER" id="PTHR35579">
    <property type="entry name" value="CRISPR SYSTEM CMS ENDORIBONUCLEASE CSM3"/>
    <property type="match status" value="1"/>
</dbReference>
<dbReference type="PANTHER" id="PTHR35579:SF3">
    <property type="entry name" value="CRISPR SYSTEM CMS ENDORIBONUCLEASE CSM3"/>
    <property type="match status" value="1"/>
</dbReference>
<dbReference type="AlphaFoldDB" id="A0A932GMP2"/>
<reference evidence="3" key="1">
    <citation type="submission" date="2020-07" db="EMBL/GenBank/DDBJ databases">
        <title>Huge and variable diversity of episymbiotic CPR bacteria and DPANN archaea in groundwater ecosystems.</title>
        <authorList>
            <person name="He C.Y."/>
            <person name="Keren R."/>
            <person name="Whittaker M."/>
            <person name="Farag I.F."/>
            <person name="Doudna J."/>
            <person name="Cate J.H.D."/>
            <person name="Banfield J.F."/>
        </authorList>
    </citation>
    <scope>NUCLEOTIDE SEQUENCE</scope>
    <source>
        <strain evidence="3">NC_groundwater_717_Ag_S-0.2um_59_8</strain>
    </source>
</reference>
<dbReference type="InterPro" id="IPR005537">
    <property type="entry name" value="RAMP_III_fam"/>
</dbReference>
<accession>A0A932GMP2</accession>
<proteinExistence type="predicted"/>
<dbReference type="InterPro" id="IPR052216">
    <property type="entry name" value="CRISPR_Csm3_endoribonuclease"/>
</dbReference>
<dbReference type="Pfam" id="PF03787">
    <property type="entry name" value="RAMPs"/>
    <property type="match status" value="1"/>
</dbReference>
<comment type="caution">
    <text evidence="3">The sequence shown here is derived from an EMBL/GenBank/DDBJ whole genome shotgun (WGS) entry which is preliminary data.</text>
</comment>
<name>A0A932GMP2_UNCTE</name>
<organism evidence="3 4">
    <name type="scientific">Tectimicrobiota bacterium</name>
    <dbReference type="NCBI Taxonomy" id="2528274"/>
    <lineage>
        <taxon>Bacteria</taxon>
        <taxon>Pseudomonadati</taxon>
        <taxon>Nitrospinota/Tectimicrobiota group</taxon>
        <taxon>Candidatus Tectimicrobiota</taxon>
    </lineage>
</organism>
<sequence length="373" mass="41963">MNPYGFVRLSGGGPVREAVRFHDRFEGVSGRISCKLTTRTALFVPKYREGSADRARMHETLEMCRDHTGRPMVPGTSLKGAIRAVVEAASNSCFTLPNRLAYERQTVSYGLPREFQSCEDVGALCAACRLFGMLNRGKVFSGNVSVQDAVAQSGYQTRQFTLAVLSTPKPRHRYFYSTKPEDPIPQIRGRKFYYHRPQGPRMRAQKDGQNKTVEAVLPGAFFTFEVEYNNLAEAGLSLLLFGLVLWDDTCHKVGMGKPIGMGSAKIEVTALTALDRQLRYRQWGGGWREPLTDKALTDFLSARVDGYRNGMTDNLQDLHRILRWDENAPDVINYPDQQWFKSNPKTPLEGAQPDPRVRCRDGGLYERPIPAFG</sequence>